<name>A0A1H1VKL3_9ACTN</name>
<dbReference type="EMBL" id="LT629757">
    <property type="protein sequence ID" value="SDS85437.1"/>
    <property type="molecule type" value="Genomic_DNA"/>
</dbReference>
<evidence type="ECO:0000313" key="3">
    <source>
        <dbReference type="Proteomes" id="UP000198859"/>
    </source>
</evidence>
<evidence type="ECO:0000256" key="1">
    <source>
        <dbReference type="SAM" id="MobiDB-lite"/>
    </source>
</evidence>
<organism evidence="2 3">
    <name type="scientific">Nocardioides scoriae</name>
    <dbReference type="NCBI Taxonomy" id="642780"/>
    <lineage>
        <taxon>Bacteria</taxon>
        <taxon>Bacillati</taxon>
        <taxon>Actinomycetota</taxon>
        <taxon>Actinomycetes</taxon>
        <taxon>Propionibacteriales</taxon>
        <taxon>Nocardioidaceae</taxon>
        <taxon>Nocardioides</taxon>
    </lineage>
</organism>
<sequence>MFAYGDVIPANGAPSQLVTAAIATLHPASLTELARTAGISKFAASRAAAPLIESDLLRVGDDGYHFNDAHPFARDLCRLAWRVSGVQRPEQLAQRSEMIRLPPRHATPSDAMPREYRDVVPAALHARAGDNDDSGPDLITVRDTWLELGEQISALDAYEACGRDVYAKWKTERLRDVVHQTLGFGGAVAEARQTLLEVSTAQMQGDADPRHVYISSHAWARATWLVSAELRDVVGVIAILDRAIWVGGRINTLRSDALYHLEAASYVTASTSAGQHQIAEALASAAEARALWLDDSHGPYANLGGRPRPVDVGTAGDQILAVQLAASAKRLGRLLFDMAHHPALASWRDRNVVPAPEAELFLLDDGRIPLRGSRDWPKTPPKPRGTGPQLDSQSP</sequence>
<reference evidence="3" key="1">
    <citation type="submission" date="2016-10" db="EMBL/GenBank/DDBJ databases">
        <authorList>
            <person name="Varghese N."/>
            <person name="Submissions S."/>
        </authorList>
    </citation>
    <scope>NUCLEOTIDE SEQUENCE [LARGE SCALE GENOMIC DNA]</scope>
    <source>
        <strain evidence="3">DSM 22127</strain>
    </source>
</reference>
<proteinExistence type="predicted"/>
<dbReference type="AlphaFoldDB" id="A0A1H1VKL3"/>
<dbReference type="RefSeq" id="WP_091730949.1">
    <property type="nucleotide sequence ID" value="NZ_LT629757.1"/>
</dbReference>
<evidence type="ECO:0000313" key="2">
    <source>
        <dbReference type="EMBL" id="SDS85437.1"/>
    </source>
</evidence>
<accession>A0A1H1VKL3</accession>
<protein>
    <submittedName>
        <fullName evidence="2">Uncharacterized protein</fullName>
    </submittedName>
</protein>
<keyword evidence="3" id="KW-1185">Reference proteome</keyword>
<gene>
    <name evidence="2" type="ORF">SAMN04488570_2866</name>
</gene>
<feature type="region of interest" description="Disordered" evidence="1">
    <location>
        <begin position="371"/>
        <end position="395"/>
    </location>
</feature>
<dbReference type="Proteomes" id="UP000198859">
    <property type="component" value="Chromosome I"/>
</dbReference>